<dbReference type="AlphaFoldDB" id="A0A3S1D1T2"/>
<dbReference type="Pfam" id="PF19089">
    <property type="entry name" value="DUF5777"/>
    <property type="match status" value="1"/>
</dbReference>
<evidence type="ECO:0000313" key="1">
    <source>
        <dbReference type="EMBL" id="NSL88935.1"/>
    </source>
</evidence>
<organism evidence="1 2">
    <name type="scientific">Chitinophaga solisilvae</name>
    <dbReference type="NCBI Taxonomy" id="1233460"/>
    <lineage>
        <taxon>Bacteria</taxon>
        <taxon>Pseudomonadati</taxon>
        <taxon>Bacteroidota</taxon>
        <taxon>Chitinophagia</taxon>
        <taxon>Chitinophagales</taxon>
        <taxon>Chitinophagaceae</taxon>
        <taxon>Chitinophaga</taxon>
    </lineage>
</organism>
<reference evidence="1" key="1">
    <citation type="submission" date="2020-05" db="EMBL/GenBank/DDBJ databases">
        <title>Chitinophaga laudate sp. nov., isolated from a tropical peat swamp.</title>
        <authorList>
            <person name="Goh C.B.S."/>
            <person name="Lee M.S."/>
            <person name="Parimannan S."/>
            <person name="Pasbakhsh P."/>
            <person name="Yule C.M."/>
            <person name="Rajandas H."/>
            <person name="Loke S."/>
            <person name="Croft L."/>
            <person name="Tan J.B.L."/>
        </authorList>
    </citation>
    <scope>NUCLEOTIDE SEQUENCE</scope>
    <source>
        <strain evidence="1">Mgbs1</strain>
    </source>
</reference>
<dbReference type="InterPro" id="IPR045916">
    <property type="entry name" value="DUF5777"/>
</dbReference>
<comment type="caution">
    <text evidence="1">The sequence shown here is derived from an EMBL/GenBank/DDBJ whole genome shotgun (WGS) entry which is preliminary data.</text>
</comment>
<name>A0A3S1D1T2_9BACT</name>
<protein>
    <submittedName>
        <fullName evidence="1">Uncharacterized protein</fullName>
    </submittedName>
</protein>
<accession>A0A3S1D1T2</accession>
<proteinExistence type="predicted"/>
<dbReference type="OrthoDB" id="1117410at2"/>
<dbReference type="Proteomes" id="UP000281028">
    <property type="component" value="Unassembled WGS sequence"/>
</dbReference>
<dbReference type="EMBL" id="RIAR02000001">
    <property type="protein sequence ID" value="NSL88935.1"/>
    <property type="molecule type" value="Genomic_DNA"/>
</dbReference>
<keyword evidence="2" id="KW-1185">Reference proteome</keyword>
<gene>
    <name evidence="1" type="ORF">ECE50_018985</name>
</gene>
<sequence>MKMIAIMLLCCSISAWCTAQDDLSRMFDTTGPKHKRVLYTYKGTRIILGQSTEMLRKHELDFRIDHRFGDAAGEFGGPKTFFGTDNSTDIRIAFEYGITDQLMVGLGRSKGGGVQQQLIDALVKYRLLQQTTDNYIPVSLAVFGNATISCMTSADDEHEPTYFGTTTDRLSYVAQAIVSRKFGDRLSLTLSPTYVHRNRVGYQDMNNMFALGASGRLKISKRVGFVMEYYFPFRSQESKDYFKSQGITFYNPLGAGIEIETGGHVFRINFTNSTAIQESQFIPETVSSWLQGQYRWGFNISRRFTLFGKKDWKK</sequence>
<evidence type="ECO:0000313" key="2">
    <source>
        <dbReference type="Proteomes" id="UP000281028"/>
    </source>
</evidence>